<protein>
    <submittedName>
        <fullName evidence="1">Uncharacterized protein</fullName>
    </submittedName>
</protein>
<dbReference type="EMBL" id="JAYMYQ010000006">
    <property type="protein sequence ID" value="KAK7324899.1"/>
    <property type="molecule type" value="Genomic_DNA"/>
</dbReference>
<comment type="caution">
    <text evidence="1">The sequence shown here is derived from an EMBL/GenBank/DDBJ whole genome shotgun (WGS) entry which is preliminary data.</text>
</comment>
<organism evidence="1 2">
    <name type="scientific">Canavalia gladiata</name>
    <name type="common">Sword bean</name>
    <name type="synonym">Dolichos gladiatus</name>
    <dbReference type="NCBI Taxonomy" id="3824"/>
    <lineage>
        <taxon>Eukaryota</taxon>
        <taxon>Viridiplantae</taxon>
        <taxon>Streptophyta</taxon>
        <taxon>Embryophyta</taxon>
        <taxon>Tracheophyta</taxon>
        <taxon>Spermatophyta</taxon>
        <taxon>Magnoliopsida</taxon>
        <taxon>eudicotyledons</taxon>
        <taxon>Gunneridae</taxon>
        <taxon>Pentapetalae</taxon>
        <taxon>rosids</taxon>
        <taxon>fabids</taxon>
        <taxon>Fabales</taxon>
        <taxon>Fabaceae</taxon>
        <taxon>Papilionoideae</taxon>
        <taxon>50 kb inversion clade</taxon>
        <taxon>NPAAA clade</taxon>
        <taxon>indigoferoid/millettioid clade</taxon>
        <taxon>Phaseoleae</taxon>
        <taxon>Canavalia</taxon>
    </lineage>
</organism>
<dbReference type="AlphaFoldDB" id="A0AAN9KWG6"/>
<gene>
    <name evidence="1" type="ORF">VNO77_28829</name>
</gene>
<name>A0AAN9KWG6_CANGL</name>
<reference evidence="1 2" key="1">
    <citation type="submission" date="2024-01" db="EMBL/GenBank/DDBJ databases">
        <title>The genomes of 5 underutilized Papilionoideae crops provide insights into root nodulation and disease resistanc.</title>
        <authorList>
            <person name="Jiang F."/>
        </authorList>
    </citation>
    <scope>NUCLEOTIDE SEQUENCE [LARGE SCALE GENOMIC DNA]</scope>
    <source>
        <strain evidence="1">LVBAO_FW01</strain>
        <tissue evidence="1">Leaves</tissue>
    </source>
</reference>
<evidence type="ECO:0000313" key="2">
    <source>
        <dbReference type="Proteomes" id="UP001367508"/>
    </source>
</evidence>
<sequence length="100" mass="11406">MENLEKTYRHRRVSFGIGEKIKISSLLSTKPTLSFPFSPNLKPTISFFQNPNLPFYISNSIFASRFFKSPSACANNAEKLESFTIFEYRGFALPIRDSGD</sequence>
<evidence type="ECO:0000313" key="1">
    <source>
        <dbReference type="EMBL" id="KAK7324899.1"/>
    </source>
</evidence>
<keyword evidence="2" id="KW-1185">Reference proteome</keyword>
<dbReference type="Proteomes" id="UP001367508">
    <property type="component" value="Unassembled WGS sequence"/>
</dbReference>
<proteinExistence type="predicted"/>
<accession>A0AAN9KWG6</accession>